<name>A0A563W006_9CYAN</name>
<proteinExistence type="predicted"/>
<protein>
    <submittedName>
        <fullName evidence="1">Uncharacterized protein</fullName>
    </submittedName>
</protein>
<gene>
    <name evidence="1" type="ORF">H1P_530001</name>
</gene>
<keyword evidence="2" id="KW-1185">Reference proteome</keyword>
<dbReference type="EMBL" id="CAACVJ010000479">
    <property type="protein sequence ID" value="VEP17021.1"/>
    <property type="molecule type" value="Genomic_DNA"/>
</dbReference>
<accession>A0A563W006</accession>
<evidence type="ECO:0000313" key="2">
    <source>
        <dbReference type="Proteomes" id="UP000320055"/>
    </source>
</evidence>
<evidence type="ECO:0000313" key="1">
    <source>
        <dbReference type="EMBL" id="VEP17021.1"/>
    </source>
</evidence>
<dbReference type="Proteomes" id="UP000320055">
    <property type="component" value="Unassembled WGS sequence"/>
</dbReference>
<reference evidence="1 2" key="1">
    <citation type="submission" date="2019-01" db="EMBL/GenBank/DDBJ databases">
        <authorList>
            <person name="Brito A."/>
        </authorList>
    </citation>
    <scope>NUCLEOTIDE SEQUENCE [LARGE SCALE GENOMIC DNA]</scope>
    <source>
        <strain evidence="1">1</strain>
    </source>
</reference>
<organism evidence="1 2">
    <name type="scientific">Hyella patelloides LEGE 07179</name>
    <dbReference type="NCBI Taxonomy" id="945734"/>
    <lineage>
        <taxon>Bacteria</taxon>
        <taxon>Bacillati</taxon>
        <taxon>Cyanobacteriota</taxon>
        <taxon>Cyanophyceae</taxon>
        <taxon>Pleurocapsales</taxon>
        <taxon>Hyellaceae</taxon>
        <taxon>Hyella</taxon>
    </lineage>
</organism>
<sequence length="84" mass="9437">MEFIVRRQLTESEQSISGLYSGNPKRATFCPTAEQLLAAFSDLTLYLYPDGSTEISSLNSLQRQILNLMNIPESIYLVPQLVPN</sequence>
<dbReference type="AlphaFoldDB" id="A0A563W006"/>